<accession>A0ABW4ZRQ8</accession>
<sequence length="340" mass="38326">MDDKVNVLALHLKAFTDYAELRGISSKKLGKALGHPLPDLDKPDLIVDGDDFVYILETIVDLLKDDKLGIRVGNHLNLKTLGAIFSVSLKSTTVQEALFYCQDYLNRTLPLVTTTSSRSGNIASIVLSTHDKTSLVSRVLLETMLTVISREIQLLSGEATSIGVTSPYYKREYPNHWKKGEMFSVNFQHTILKATLQNNQGWGLDTLIPQYLSLIEAMRPDESFSRKIRVISLKMASPVLPDIHMVCDVLNLTPRTLQRRLSSEGNNFKSIMKSLKHEITGFLIRHHQFSITNMSYLLGYSEPAAFIRSFKKEHGSSPRKLRQYLLKEAPNLLAHEDASK</sequence>
<dbReference type="Gene3D" id="1.10.10.60">
    <property type="entry name" value="Homeodomain-like"/>
    <property type="match status" value="1"/>
</dbReference>
<dbReference type="RefSeq" id="WP_255905567.1">
    <property type="nucleotide sequence ID" value="NZ_JAFMZO010000006.1"/>
</dbReference>
<feature type="domain" description="HTH araC/xylS-type" evidence="4">
    <location>
        <begin position="225"/>
        <end position="324"/>
    </location>
</feature>
<protein>
    <submittedName>
        <fullName evidence="5">Helix-turn-helix domain-containing protein</fullName>
    </submittedName>
</protein>
<dbReference type="InterPro" id="IPR009057">
    <property type="entry name" value="Homeodomain-like_sf"/>
</dbReference>
<keyword evidence="6" id="KW-1185">Reference proteome</keyword>
<evidence type="ECO:0000256" key="3">
    <source>
        <dbReference type="ARBA" id="ARBA00023163"/>
    </source>
</evidence>
<keyword evidence="1" id="KW-0805">Transcription regulation</keyword>
<dbReference type="PANTHER" id="PTHR47894:SF4">
    <property type="entry name" value="HTH-TYPE TRANSCRIPTIONAL REGULATOR GADX"/>
    <property type="match status" value="1"/>
</dbReference>
<name>A0ABW4ZRQ8_9SPHI</name>
<proteinExistence type="predicted"/>
<keyword evidence="3" id="KW-0804">Transcription</keyword>
<reference evidence="6" key="1">
    <citation type="journal article" date="2019" name="Int. J. Syst. Evol. Microbiol.">
        <title>The Global Catalogue of Microorganisms (GCM) 10K type strain sequencing project: providing services to taxonomists for standard genome sequencing and annotation.</title>
        <authorList>
            <consortium name="The Broad Institute Genomics Platform"/>
            <consortium name="The Broad Institute Genome Sequencing Center for Infectious Disease"/>
            <person name="Wu L."/>
            <person name="Ma J."/>
        </authorList>
    </citation>
    <scope>NUCLEOTIDE SEQUENCE [LARGE SCALE GENOMIC DNA]</scope>
    <source>
        <strain evidence="6">KCTC 42217</strain>
    </source>
</reference>
<dbReference type="Pfam" id="PF12833">
    <property type="entry name" value="HTH_18"/>
    <property type="match status" value="1"/>
</dbReference>
<dbReference type="Pfam" id="PF12625">
    <property type="entry name" value="Arabinose_bd"/>
    <property type="match status" value="1"/>
</dbReference>
<dbReference type="SMART" id="SM00342">
    <property type="entry name" value="HTH_ARAC"/>
    <property type="match status" value="1"/>
</dbReference>
<dbReference type="SUPFAM" id="SSF46689">
    <property type="entry name" value="Homeodomain-like"/>
    <property type="match status" value="1"/>
</dbReference>
<evidence type="ECO:0000259" key="4">
    <source>
        <dbReference type="PROSITE" id="PS01124"/>
    </source>
</evidence>
<evidence type="ECO:0000313" key="6">
    <source>
        <dbReference type="Proteomes" id="UP001597387"/>
    </source>
</evidence>
<evidence type="ECO:0000313" key="5">
    <source>
        <dbReference type="EMBL" id="MFD2164541.1"/>
    </source>
</evidence>
<dbReference type="Proteomes" id="UP001597387">
    <property type="component" value="Unassembled WGS sequence"/>
</dbReference>
<dbReference type="PROSITE" id="PS01124">
    <property type="entry name" value="HTH_ARAC_FAMILY_2"/>
    <property type="match status" value="1"/>
</dbReference>
<evidence type="ECO:0000256" key="2">
    <source>
        <dbReference type="ARBA" id="ARBA00023125"/>
    </source>
</evidence>
<dbReference type="EMBL" id="JBHUHZ010000005">
    <property type="protein sequence ID" value="MFD2164541.1"/>
    <property type="molecule type" value="Genomic_DNA"/>
</dbReference>
<comment type="caution">
    <text evidence="5">The sequence shown here is derived from an EMBL/GenBank/DDBJ whole genome shotgun (WGS) entry which is preliminary data.</text>
</comment>
<dbReference type="InterPro" id="IPR032687">
    <property type="entry name" value="AraC-type_N"/>
</dbReference>
<dbReference type="InterPro" id="IPR018060">
    <property type="entry name" value="HTH_AraC"/>
</dbReference>
<gene>
    <name evidence="5" type="ORF">ACFSJU_19200</name>
</gene>
<organism evidence="5 6">
    <name type="scientific">Paradesertivirga mongoliensis</name>
    <dbReference type="NCBI Taxonomy" id="2100740"/>
    <lineage>
        <taxon>Bacteria</taxon>
        <taxon>Pseudomonadati</taxon>
        <taxon>Bacteroidota</taxon>
        <taxon>Sphingobacteriia</taxon>
        <taxon>Sphingobacteriales</taxon>
        <taxon>Sphingobacteriaceae</taxon>
        <taxon>Paradesertivirga</taxon>
    </lineage>
</organism>
<evidence type="ECO:0000256" key="1">
    <source>
        <dbReference type="ARBA" id="ARBA00023015"/>
    </source>
</evidence>
<keyword evidence="2" id="KW-0238">DNA-binding</keyword>
<dbReference type="PANTHER" id="PTHR47894">
    <property type="entry name" value="HTH-TYPE TRANSCRIPTIONAL REGULATOR GADX"/>
    <property type="match status" value="1"/>
</dbReference>